<evidence type="ECO:0000256" key="2">
    <source>
        <dbReference type="SAM" id="Phobius"/>
    </source>
</evidence>
<feature type="region of interest" description="Disordered" evidence="1">
    <location>
        <begin position="61"/>
        <end position="90"/>
    </location>
</feature>
<protein>
    <submittedName>
        <fullName evidence="3">Uncharacterized protein</fullName>
    </submittedName>
</protein>
<name>A0A7C8I7N3_9PLEO</name>
<organism evidence="3 4">
    <name type="scientific">Massariosphaeria phaeospora</name>
    <dbReference type="NCBI Taxonomy" id="100035"/>
    <lineage>
        <taxon>Eukaryota</taxon>
        <taxon>Fungi</taxon>
        <taxon>Dikarya</taxon>
        <taxon>Ascomycota</taxon>
        <taxon>Pezizomycotina</taxon>
        <taxon>Dothideomycetes</taxon>
        <taxon>Pleosporomycetidae</taxon>
        <taxon>Pleosporales</taxon>
        <taxon>Pleosporales incertae sedis</taxon>
        <taxon>Massariosphaeria</taxon>
    </lineage>
</organism>
<feature type="compositionally biased region" description="Basic and acidic residues" evidence="1">
    <location>
        <begin position="78"/>
        <end position="90"/>
    </location>
</feature>
<dbReference type="AlphaFoldDB" id="A0A7C8I7N3"/>
<keyword evidence="2" id="KW-1133">Transmembrane helix</keyword>
<keyword evidence="2" id="KW-0472">Membrane</keyword>
<evidence type="ECO:0000256" key="1">
    <source>
        <dbReference type="SAM" id="MobiDB-lite"/>
    </source>
</evidence>
<sequence length="116" mass="12801">MAPISTNNTAPTTPWQALPQAEEAQFRSILFDTIMVLLAGATLVVACLHLIHQRSEIRLRRQTTDETPNPSLATIEEQPVHDDGHEPAGREVVEDLQLRELRAQGELPECVASNLA</sequence>
<proteinExistence type="predicted"/>
<keyword evidence="2" id="KW-0812">Transmembrane</keyword>
<feature type="transmembrane region" description="Helical" evidence="2">
    <location>
        <begin position="29"/>
        <end position="51"/>
    </location>
</feature>
<evidence type="ECO:0000313" key="4">
    <source>
        <dbReference type="Proteomes" id="UP000481861"/>
    </source>
</evidence>
<reference evidence="3 4" key="1">
    <citation type="submission" date="2020-01" db="EMBL/GenBank/DDBJ databases">
        <authorList>
            <consortium name="DOE Joint Genome Institute"/>
            <person name="Haridas S."/>
            <person name="Albert R."/>
            <person name="Binder M."/>
            <person name="Bloem J."/>
            <person name="Labutti K."/>
            <person name="Salamov A."/>
            <person name="Andreopoulos B."/>
            <person name="Baker S.E."/>
            <person name="Barry K."/>
            <person name="Bills G."/>
            <person name="Bluhm B.H."/>
            <person name="Cannon C."/>
            <person name="Castanera R."/>
            <person name="Culley D.E."/>
            <person name="Daum C."/>
            <person name="Ezra D."/>
            <person name="Gonzalez J.B."/>
            <person name="Henrissat B."/>
            <person name="Kuo A."/>
            <person name="Liang C."/>
            <person name="Lipzen A."/>
            <person name="Lutzoni F."/>
            <person name="Magnuson J."/>
            <person name="Mondo S."/>
            <person name="Nolan M."/>
            <person name="Ohm R."/>
            <person name="Pangilinan J."/>
            <person name="Park H.-J.H."/>
            <person name="Ramirez L."/>
            <person name="Alfaro M."/>
            <person name="Sun H."/>
            <person name="Tritt A."/>
            <person name="Yoshinaga Y."/>
            <person name="Zwiers L.-H.L."/>
            <person name="Turgeon B.G."/>
            <person name="Goodwin S.B."/>
            <person name="Spatafora J.W."/>
            <person name="Crous P.W."/>
            <person name="Grigoriev I.V."/>
        </authorList>
    </citation>
    <scope>NUCLEOTIDE SEQUENCE [LARGE SCALE GENOMIC DNA]</scope>
    <source>
        <strain evidence="3 4">CBS 611.86</strain>
    </source>
</reference>
<dbReference type="OrthoDB" id="10594478at2759"/>
<accession>A0A7C8I7N3</accession>
<gene>
    <name evidence="3" type="ORF">BDV95DRAFT_595766</name>
</gene>
<dbReference type="Proteomes" id="UP000481861">
    <property type="component" value="Unassembled WGS sequence"/>
</dbReference>
<comment type="caution">
    <text evidence="3">The sequence shown here is derived from an EMBL/GenBank/DDBJ whole genome shotgun (WGS) entry which is preliminary data.</text>
</comment>
<dbReference type="EMBL" id="JAADJZ010000014">
    <property type="protein sequence ID" value="KAF2870231.1"/>
    <property type="molecule type" value="Genomic_DNA"/>
</dbReference>
<keyword evidence="4" id="KW-1185">Reference proteome</keyword>
<evidence type="ECO:0000313" key="3">
    <source>
        <dbReference type="EMBL" id="KAF2870231.1"/>
    </source>
</evidence>